<dbReference type="SUPFAM" id="SSF88723">
    <property type="entry name" value="PIN domain-like"/>
    <property type="match status" value="1"/>
</dbReference>
<comment type="cofactor">
    <cofactor evidence="16">
        <name>Mg(2+)</name>
        <dbReference type="ChEBI" id="CHEBI:18420"/>
    </cofactor>
    <text evidence="16">Binds 2 magnesium ions per subunit. They probably participate in the reaction catalyzed by the enzyme. May bind an additional third magnesium ion after substrate binding.</text>
</comment>
<dbReference type="InterPro" id="IPR008918">
    <property type="entry name" value="HhH2"/>
</dbReference>
<proteinExistence type="inferred from homology"/>
<evidence type="ECO:0000256" key="2">
    <source>
        <dbReference type="ARBA" id="ARBA00010563"/>
    </source>
</evidence>
<dbReference type="InterPro" id="IPR044752">
    <property type="entry name" value="PIN-like_EXO1"/>
</dbReference>
<evidence type="ECO:0000256" key="9">
    <source>
        <dbReference type="ARBA" id="ARBA00022801"/>
    </source>
</evidence>
<dbReference type="CDD" id="cd09857">
    <property type="entry name" value="PIN_EXO1"/>
    <property type="match status" value="1"/>
</dbReference>
<evidence type="ECO:0000256" key="16">
    <source>
        <dbReference type="RuleBase" id="RU910737"/>
    </source>
</evidence>
<name>A0ABM0GZ05_SACKO</name>
<dbReference type="Gene3D" id="3.40.50.1010">
    <property type="entry name" value="5'-nuclease"/>
    <property type="match status" value="1"/>
</dbReference>
<keyword evidence="7 16" id="KW-0227">DNA damage</keyword>
<comment type="subcellular location">
    <subcellularLocation>
        <location evidence="1 16">Nucleus</location>
    </subcellularLocation>
</comment>
<keyword evidence="13 16" id="KW-0238">DNA-binding</keyword>
<dbReference type="InterPro" id="IPR037315">
    <property type="entry name" value="EXO1_H3TH"/>
</dbReference>
<keyword evidence="10 16" id="KW-0269">Exonuclease</keyword>
<dbReference type="InterPro" id="IPR029060">
    <property type="entry name" value="PIN-like_dom_sf"/>
</dbReference>
<evidence type="ECO:0000256" key="12">
    <source>
        <dbReference type="ARBA" id="ARBA00022881"/>
    </source>
</evidence>
<evidence type="ECO:0000256" key="7">
    <source>
        <dbReference type="ARBA" id="ARBA00022763"/>
    </source>
</evidence>
<keyword evidence="8 16" id="KW-0228">DNA excision</keyword>
<dbReference type="RefSeq" id="XP_002740527.1">
    <property type="nucleotide sequence ID" value="XM_002740481.2"/>
</dbReference>
<sequence>MGIQGLLPLMKDATEPANISKYAGYTVAVDTYCWLHKGAFACAMQLAKGEKTDQYVRYVLKFVNMLLSMNVKPILVFDGCNLPSKESVEKSRRERRQTYLAKGKQFLREGKVSEARDCFTKCVNVTSKMALDVMQAARSLGVDCIVAPYEADAQLAYLNRVGIAQCVITEDSDLVAFGCDKVMVKMDLNGNGLEIDKSKLNKIMKMGSKYSFDKFRYMCIASGCDYLASLPNIGLKKACKIFQLATNPDLTHVLKRFGHYLKSNIVVPPEYIQGFIQANNTFLHQIVFDPIKRKSLPLTPYPDDIDPKEMQYAGKFVDDNKALQLALGNINIQSMQIQDDYKPDFHKPIKKNTPRYLLSIWHKDYRPLSNGNSSEIKHNKERLSTVGKDITTKTPIWKQTKTIKIKKLPFQTDNTLDEPDNYMEELKSQYSGTPIESKPQIKVSNVPVIPVSKPPPSPTKNGKIRNKFAVFNRRMSSERRENLLRSSNTEMSRFFVNNLCTKSPEATVIEKKEKTFLNALVDNEKDSTLQSDVTMGEDEEEMEAETSSCCVTNEDDQAVNSSLNKFIFTKGENNLKHHETQVGVINNYVTNNIVKHNKLADDEEDVAMTTNTYLANDEKAKKNDEEKLSTSKSLLSRLSSFKWNKGEKKSGYFSKMPFKNSREADGQFKQVKRASQEYNADDDLICLPQLIVPDADLHVTHLQNDSGINMSGSINSTEDSEEEKLSLNCSLRSGESLGGEKYSDIINLDVEELMCSQGSLPSSQSSFSGMGYHSKESVIPSSSTPGPSKTVPILRTLEVSEISFSESEKSVVSWIDLMNQTAKQSCKDSRSTAELETCQQHILMYAAKRFAYSPPVYRARTLLAELDHNIHADRKLQRTQTGEQR</sequence>
<dbReference type="CDD" id="cd09908">
    <property type="entry name" value="H3TH_EXO1"/>
    <property type="match status" value="1"/>
</dbReference>
<evidence type="ECO:0000256" key="10">
    <source>
        <dbReference type="ARBA" id="ARBA00022839"/>
    </source>
</evidence>
<evidence type="ECO:0000256" key="11">
    <source>
        <dbReference type="ARBA" id="ARBA00022842"/>
    </source>
</evidence>
<protein>
    <recommendedName>
        <fullName evidence="3 16">Exonuclease 1</fullName>
        <ecNumber evidence="16">3.1.-.-</ecNumber>
    </recommendedName>
</protein>
<dbReference type="SMART" id="SM00485">
    <property type="entry name" value="XPGN"/>
    <property type="match status" value="1"/>
</dbReference>
<dbReference type="InterPro" id="IPR019974">
    <property type="entry name" value="XPG_CS"/>
</dbReference>
<dbReference type="SMART" id="SM00279">
    <property type="entry name" value="HhH2"/>
    <property type="match status" value="1"/>
</dbReference>
<evidence type="ECO:0000256" key="15">
    <source>
        <dbReference type="ARBA" id="ARBA00023242"/>
    </source>
</evidence>
<dbReference type="PANTHER" id="PTHR11081:SF8">
    <property type="entry name" value="EXONUCLEASE 1"/>
    <property type="match status" value="1"/>
</dbReference>
<dbReference type="Pfam" id="PF00867">
    <property type="entry name" value="XPG_I"/>
    <property type="match status" value="1"/>
</dbReference>
<dbReference type="EC" id="3.1.-.-" evidence="16"/>
<evidence type="ECO:0000256" key="4">
    <source>
        <dbReference type="ARBA" id="ARBA00022722"/>
    </source>
</evidence>
<keyword evidence="12 16" id="KW-0267">Excision nuclease</keyword>
<comment type="similarity">
    <text evidence="2 16">Belongs to the XPG/RAD2 endonuclease family. EXO1 subfamily.</text>
</comment>
<dbReference type="PANTHER" id="PTHR11081">
    <property type="entry name" value="FLAP ENDONUCLEASE FAMILY MEMBER"/>
    <property type="match status" value="1"/>
</dbReference>
<dbReference type="Proteomes" id="UP000694865">
    <property type="component" value="Unplaced"/>
</dbReference>
<dbReference type="InterPro" id="IPR006085">
    <property type="entry name" value="XPG_DNA_repair_N"/>
</dbReference>
<accession>A0ABM0GZ05</accession>
<evidence type="ECO:0000256" key="14">
    <source>
        <dbReference type="ARBA" id="ARBA00023204"/>
    </source>
</evidence>
<dbReference type="PROSITE" id="PS00841">
    <property type="entry name" value="XPG_1"/>
    <property type="match status" value="1"/>
</dbReference>
<feature type="domain" description="XPG N-terminal" evidence="18">
    <location>
        <begin position="1"/>
        <end position="99"/>
    </location>
</feature>
<keyword evidence="19" id="KW-1185">Reference proteome</keyword>
<dbReference type="InterPro" id="IPR036279">
    <property type="entry name" value="5-3_exonuclease_C_sf"/>
</dbReference>
<evidence type="ECO:0000256" key="3">
    <source>
        <dbReference type="ARBA" id="ARBA00020324"/>
    </source>
</evidence>
<keyword evidence="6" id="KW-0255">Endonuclease</keyword>
<dbReference type="PROSITE" id="PS00842">
    <property type="entry name" value="XPG_2"/>
    <property type="match status" value="1"/>
</dbReference>
<evidence type="ECO:0000256" key="8">
    <source>
        <dbReference type="ARBA" id="ARBA00022769"/>
    </source>
</evidence>
<gene>
    <name evidence="20" type="primary">LOC100368501</name>
</gene>
<keyword evidence="5 16" id="KW-0479">Metal-binding</keyword>
<evidence type="ECO:0000313" key="20">
    <source>
        <dbReference type="RefSeq" id="XP_002740527.1"/>
    </source>
</evidence>
<evidence type="ECO:0000256" key="5">
    <source>
        <dbReference type="ARBA" id="ARBA00022723"/>
    </source>
</evidence>
<organism evidence="19 20">
    <name type="scientific">Saccoglossus kowalevskii</name>
    <name type="common">Acorn worm</name>
    <dbReference type="NCBI Taxonomy" id="10224"/>
    <lineage>
        <taxon>Eukaryota</taxon>
        <taxon>Metazoa</taxon>
        <taxon>Hemichordata</taxon>
        <taxon>Enteropneusta</taxon>
        <taxon>Harrimaniidae</taxon>
        <taxon>Saccoglossus</taxon>
    </lineage>
</organism>
<dbReference type="InterPro" id="IPR006086">
    <property type="entry name" value="XPG-I_dom"/>
</dbReference>
<evidence type="ECO:0000256" key="13">
    <source>
        <dbReference type="ARBA" id="ARBA00023125"/>
    </source>
</evidence>
<dbReference type="InterPro" id="IPR006084">
    <property type="entry name" value="XPG/Rad2"/>
</dbReference>
<reference evidence="20" key="1">
    <citation type="submission" date="2025-08" db="UniProtKB">
        <authorList>
            <consortium name="RefSeq"/>
        </authorList>
    </citation>
    <scope>IDENTIFICATION</scope>
    <source>
        <tissue evidence="20">Testes</tissue>
    </source>
</reference>
<dbReference type="Pfam" id="PF00752">
    <property type="entry name" value="XPG_N"/>
    <property type="match status" value="1"/>
</dbReference>
<evidence type="ECO:0000313" key="19">
    <source>
        <dbReference type="Proteomes" id="UP000694865"/>
    </source>
</evidence>
<evidence type="ECO:0000256" key="1">
    <source>
        <dbReference type="ARBA" id="ARBA00004123"/>
    </source>
</evidence>
<keyword evidence="11 16" id="KW-0460">Magnesium</keyword>
<keyword evidence="4 16" id="KW-0540">Nuclease</keyword>
<dbReference type="Gene3D" id="1.10.150.20">
    <property type="entry name" value="5' to 3' exonuclease, C-terminal subdomain"/>
    <property type="match status" value="1"/>
</dbReference>
<keyword evidence="15 16" id="KW-0539">Nucleus</keyword>
<keyword evidence="9 16" id="KW-0378">Hydrolase</keyword>
<dbReference type="SUPFAM" id="SSF47807">
    <property type="entry name" value="5' to 3' exonuclease, C-terminal subdomain"/>
    <property type="match status" value="1"/>
</dbReference>
<dbReference type="SMART" id="SM00484">
    <property type="entry name" value="XPGI"/>
    <property type="match status" value="1"/>
</dbReference>
<dbReference type="PRINTS" id="PR00853">
    <property type="entry name" value="XPGRADSUPER"/>
</dbReference>
<dbReference type="GeneID" id="100368501"/>
<feature type="domain" description="XPG-I" evidence="17">
    <location>
        <begin position="138"/>
        <end position="209"/>
    </location>
</feature>
<comment type="function">
    <text evidence="16">5'-&gt;3' double-stranded DNA exonuclease which may also possess a cryptic 3'-&gt;5' double-stranded DNA exonuclease activity. Functions in DNA mismatch repair.</text>
</comment>
<evidence type="ECO:0000259" key="17">
    <source>
        <dbReference type="SMART" id="SM00484"/>
    </source>
</evidence>
<keyword evidence="14 16" id="KW-0234">DNA repair</keyword>
<evidence type="ECO:0000259" key="18">
    <source>
        <dbReference type="SMART" id="SM00485"/>
    </source>
</evidence>
<evidence type="ECO:0000256" key="6">
    <source>
        <dbReference type="ARBA" id="ARBA00022759"/>
    </source>
</evidence>